<dbReference type="Pfam" id="PF00067">
    <property type="entry name" value="p450"/>
    <property type="match status" value="1"/>
</dbReference>
<dbReference type="InterPro" id="IPR050121">
    <property type="entry name" value="Cytochrome_P450_monoxygenase"/>
</dbReference>
<feature type="binding site" description="axial binding residue" evidence="8">
    <location>
        <position position="445"/>
    </location>
    <ligand>
        <name>heme</name>
        <dbReference type="ChEBI" id="CHEBI:30413"/>
    </ligand>
    <ligandPart>
        <name>Fe</name>
        <dbReference type="ChEBI" id="CHEBI:18248"/>
    </ligandPart>
</feature>
<dbReference type="AlphaFoldDB" id="A0A3D8RFA4"/>
<evidence type="ECO:0000256" key="1">
    <source>
        <dbReference type="ARBA" id="ARBA00001971"/>
    </source>
</evidence>
<dbReference type="SUPFAM" id="SSF48264">
    <property type="entry name" value="Cytochrome P450"/>
    <property type="match status" value="1"/>
</dbReference>
<keyword evidence="4 8" id="KW-0479">Metal-binding</keyword>
<proteinExistence type="inferred from homology"/>
<dbReference type="Gene3D" id="1.10.630.10">
    <property type="entry name" value="Cytochrome P450"/>
    <property type="match status" value="1"/>
</dbReference>
<keyword evidence="5 9" id="KW-0560">Oxidoreductase</keyword>
<dbReference type="STRING" id="1810919.A0A3D8RFA4"/>
<reference evidence="10 11" key="1">
    <citation type="journal article" date="2018" name="IMA Fungus">
        <title>IMA Genome-F 9: Draft genome sequence of Annulohypoxylon stygium, Aspergillus mulundensis, Berkeleyomyces basicola (syn. Thielaviopsis basicola), Ceratocystis smalleyi, two Cercospora beticola strains, Coleophoma cylindrospora, Fusarium fracticaudum, Phialophora cf. hyalina, and Morchella septimelata.</title>
        <authorList>
            <person name="Wingfield B.D."/>
            <person name="Bills G.F."/>
            <person name="Dong Y."/>
            <person name="Huang W."/>
            <person name="Nel W.J."/>
            <person name="Swalarsk-Parry B.S."/>
            <person name="Vaghefi N."/>
            <person name="Wilken P.M."/>
            <person name="An Z."/>
            <person name="de Beer Z.W."/>
            <person name="De Vos L."/>
            <person name="Chen L."/>
            <person name="Duong T.A."/>
            <person name="Gao Y."/>
            <person name="Hammerbacher A."/>
            <person name="Kikkert J.R."/>
            <person name="Li Y."/>
            <person name="Li H."/>
            <person name="Li K."/>
            <person name="Li Q."/>
            <person name="Liu X."/>
            <person name="Ma X."/>
            <person name="Naidoo K."/>
            <person name="Pethybridge S.J."/>
            <person name="Sun J."/>
            <person name="Steenkamp E.T."/>
            <person name="van der Nest M.A."/>
            <person name="van Wyk S."/>
            <person name="Wingfield M.J."/>
            <person name="Xiong C."/>
            <person name="Yue Q."/>
            <person name="Zhang X."/>
        </authorList>
    </citation>
    <scope>NUCLEOTIDE SEQUENCE [LARGE SCALE GENOMIC DNA]</scope>
    <source>
        <strain evidence="10 11">DSM 5745</strain>
    </source>
</reference>
<dbReference type="InterPro" id="IPR001128">
    <property type="entry name" value="Cyt_P450"/>
</dbReference>
<dbReference type="GO" id="GO:0004497">
    <property type="term" value="F:monooxygenase activity"/>
    <property type="evidence" value="ECO:0007669"/>
    <property type="project" value="UniProtKB-KW"/>
</dbReference>
<dbReference type="GO" id="GO:0005506">
    <property type="term" value="F:iron ion binding"/>
    <property type="evidence" value="ECO:0007669"/>
    <property type="project" value="InterPro"/>
</dbReference>
<evidence type="ECO:0000256" key="4">
    <source>
        <dbReference type="ARBA" id="ARBA00022723"/>
    </source>
</evidence>
<name>A0A3D8RFA4_9EURO</name>
<dbReference type="GeneID" id="38118267"/>
<evidence type="ECO:0000256" key="5">
    <source>
        <dbReference type="ARBA" id="ARBA00023002"/>
    </source>
</evidence>
<dbReference type="InterPro" id="IPR017972">
    <property type="entry name" value="Cyt_P450_CS"/>
</dbReference>
<dbReference type="OrthoDB" id="3945418at2759"/>
<evidence type="ECO:0000256" key="7">
    <source>
        <dbReference type="ARBA" id="ARBA00023033"/>
    </source>
</evidence>
<dbReference type="PRINTS" id="PR00385">
    <property type="entry name" value="P450"/>
</dbReference>
<dbReference type="Proteomes" id="UP000256690">
    <property type="component" value="Unassembled WGS sequence"/>
</dbReference>
<evidence type="ECO:0000313" key="10">
    <source>
        <dbReference type="EMBL" id="RDW72725.1"/>
    </source>
</evidence>
<evidence type="ECO:0000313" key="11">
    <source>
        <dbReference type="Proteomes" id="UP000256690"/>
    </source>
</evidence>
<dbReference type="GO" id="GO:0020037">
    <property type="term" value="F:heme binding"/>
    <property type="evidence" value="ECO:0007669"/>
    <property type="project" value="InterPro"/>
</dbReference>
<dbReference type="GO" id="GO:0016705">
    <property type="term" value="F:oxidoreductase activity, acting on paired donors, with incorporation or reduction of molecular oxygen"/>
    <property type="evidence" value="ECO:0007669"/>
    <property type="project" value="InterPro"/>
</dbReference>
<dbReference type="RefSeq" id="XP_026601945.1">
    <property type="nucleotide sequence ID" value="XM_026749913.1"/>
</dbReference>
<dbReference type="PANTHER" id="PTHR24305">
    <property type="entry name" value="CYTOCHROME P450"/>
    <property type="match status" value="1"/>
</dbReference>
<keyword evidence="11" id="KW-1185">Reference proteome</keyword>
<gene>
    <name evidence="10" type="ORF">DSM5745_07897</name>
</gene>
<dbReference type="GO" id="GO:0044550">
    <property type="term" value="P:secondary metabolite biosynthetic process"/>
    <property type="evidence" value="ECO:0007669"/>
    <property type="project" value="UniProtKB-ARBA"/>
</dbReference>
<evidence type="ECO:0000256" key="9">
    <source>
        <dbReference type="RuleBase" id="RU000461"/>
    </source>
</evidence>
<keyword evidence="7 9" id="KW-0503">Monooxygenase</keyword>
<dbReference type="PRINTS" id="PR00463">
    <property type="entry name" value="EP450I"/>
</dbReference>
<dbReference type="InterPro" id="IPR036396">
    <property type="entry name" value="Cyt_P450_sf"/>
</dbReference>
<dbReference type="PANTHER" id="PTHR24305:SF157">
    <property type="entry name" value="N-ACETYLTRYPTOPHAN 6-HYDROXYLASE IVOC-RELATED"/>
    <property type="match status" value="1"/>
</dbReference>
<evidence type="ECO:0000256" key="3">
    <source>
        <dbReference type="ARBA" id="ARBA00022617"/>
    </source>
</evidence>
<protein>
    <submittedName>
        <fullName evidence="10">Putative Cytochrome P450</fullName>
    </submittedName>
</protein>
<comment type="caution">
    <text evidence="10">The sequence shown here is derived from an EMBL/GenBank/DDBJ whole genome shotgun (WGS) entry which is preliminary data.</text>
</comment>
<dbReference type="EMBL" id="PVWQ01000009">
    <property type="protein sequence ID" value="RDW72725.1"/>
    <property type="molecule type" value="Genomic_DNA"/>
</dbReference>
<keyword evidence="6 8" id="KW-0408">Iron</keyword>
<evidence type="ECO:0000256" key="6">
    <source>
        <dbReference type="ARBA" id="ARBA00023004"/>
    </source>
</evidence>
<dbReference type="PROSITE" id="PS00086">
    <property type="entry name" value="CYTOCHROME_P450"/>
    <property type="match status" value="1"/>
</dbReference>
<evidence type="ECO:0000256" key="2">
    <source>
        <dbReference type="ARBA" id="ARBA00010617"/>
    </source>
</evidence>
<comment type="similarity">
    <text evidence="2 9">Belongs to the cytochrome P450 family.</text>
</comment>
<keyword evidence="3 8" id="KW-0349">Heme</keyword>
<comment type="cofactor">
    <cofactor evidence="1 8">
        <name>heme</name>
        <dbReference type="ChEBI" id="CHEBI:30413"/>
    </cofactor>
</comment>
<dbReference type="InterPro" id="IPR002401">
    <property type="entry name" value="Cyt_P450_E_grp-I"/>
</dbReference>
<accession>A0A3D8RFA4</accession>
<evidence type="ECO:0000256" key="8">
    <source>
        <dbReference type="PIRSR" id="PIRSR602401-1"/>
    </source>
</evidence>
<organism evidence="10 11">
    <name type="scientific">Aspergillus mulundensis</name>
    <dbReference type="NCBI Taxonomy" id="1810919"/>
    <lineage>
        <taxon>Eukaryota</taxon>
        <taxon>Fungi</taxon>
        <taxon>Dikarya</taxon>
        <taxon>Ascomycota</taxon>
        <taxon>Pezizomycotina</taxon>
        <taxon>Eurotiomycetes</taxon>
        <taxon>Eurotiomycetidae</taxon>
        <taxon>Eurotiales</taxon>
        <taxon>Aspergillaceae</taxon>
        <taxon>Aspergillus</taxon>
        <taxon>Aspergillus subgen. Nidulantes</taxon>
    </lineage>
</organism>
<dbReference type="CDD" id="cd11062">
    <property type="entry name" value="CYP58-like"/>
    <property type="match status" value="1"/>
</dbReference>
<sequence>MDASASVQALAVALLSYALYHLVHTFHWHPLAPFPGPRLAALTRFYRAYFDISWKHSFAHHLIELHNKYGDVVRIGPNELHFRTPAAYLEIFSPANRWDKEARLYHSFGEDRSSFGYLTYAEAKERKDILSRRFSRKAVQEAQGVVQGIVIELCRTLADNAAAPVDLYYAFRCMSVDVITYLCFAKSVDAVHAPNYESPLLVAMDASMTVFPVFKHFHFIKEMIMNCPPRLSKMLSPATAGLVDLQTLLKAQIASLTSDPSQLEKLPHSTTIYHELLRPEAYRTNTQPCPGSLYEEAQALMFGGADTTGMTLMHGCFYILQETSKDIYGKLKAELRNAWPDLDAAAPKWEDLERLPYLTGVVKESLRMAPGVASPLPRVVPSSGAVVGGVRVPGGTIVAHSSHFIHMDPAIFEAPHAFRPERWIGENAKALDRYLLAFSRGPRSCLGLQLAWAELYLTYAHIFRKFDVEIDESSPKELKWKDTFLASYLGPHLKAWMRPVTR</sequence>